<comment type="caution">
    <text evidence="1">The sequence shown here is derived from an EMBL/GenBank/DDBJ whole genome shotgun (WGS) entry which is preliminary data.</text>
</comment>
<dbReference type="Proteomes" id="UP000279194">
    <property type="component" value="Unassembled WGS sequence"/>
</dbReference>
<evidence type="ECO:0000313" key="2">
    <source>
        <dbReference type="Proteomes" id="UP000279194"/>
    </source>
</evidence>
<sequence length="91" mass="10142">MAKTKTMKSLVGAGLMAATTPVSVKASEEGAFSVTFNRGDGSILDYDVSGNGQAGNYRVTRPETEYSWWNPYSWRYPSSWWTPSSLFNGWF</sequence>
<name>A0A3L9DMS3_9STRE</name>
<organism evidence="1 2">
    <name type="scientific">Streptococcus hillyeri</name>
    <dbReference type="NCBI Taxonomy" id="2282420"/>
    <lineage>
        <taxon>Bacteria</taxon>
        <taxon>Bacillati</taxon>
        <taxon>Bacillota</taxon>
        <taxon>Bacilli</taxon>
        <taxon>Lactobacillales</taxon>
        <taxon>Streptococcaceae</taxon>
        <taxon>Streptococcus</taxon>
    </lineage>
</organism>
<dbReference type="AlphaFoldDB" id="A0A3L9DMS3"/>
<reference evidence="1 2" key="1">
    <citation type="submission" date="2018-10" db="EMBL/GenBank/DDBJ databases">
        <title>Streptococcus hillyeri sp. nov., isolated from equine tracheal sample.</title>
        <authorList>
            <person name="Macfadyen A.C."/>
            <person name="Waller A."/>
            <person name="Paterson G.K."/>
        </authorList>
    </citation>
    <scope>NUCLEOTIDE SEQUENCE [LARGE SCALE GENOMIC DNA]</scope>
    <source>
        <strain evidence="1 2">28462</strain>
    </source>
</reference>
<keyword evidence="2" id="KW-1185">Reference proteome</keyword>
<dbReference type="RefSeq" id="WP_121836343.1">
    <property type="nucleotide sequence ID" value="NZ_RCVM01000028.1"/>
</dbReference>
<proteinExistence type="predicted"/>
<evidence type="ECO:0000313" key="1">
    <source>
        <dbReference type="EMBL" id="RLY01417.1"/>
    </source>
</evidence>
<accession>A0A3L9DMS3</accession>
<protein>
    <submittedName>
        <fullName evidence="1">Uncharacterized protein</fullName>
    </submittedName>
</protein>
<gene>
    <name evidence="1" type="ORF">EAF07_09620</name>
</gene>
<dbReference type="EMBL" id="RCVM01000028">
    <property type="protein sequence ID" value="RLY01417.1"/>
    <property type="molecule type" value="Genomic_DNA"/>
</dbReference>